<evidence type="ECO:0000313" key="11">
    <source>
        <dbReference type="Proteomes" id="UP000568380"/>
    </source>
</evidence>
<evidence type="ECO:0000313" key="10">
    <source>
        <dbReference type="EMBL" id="MBB5082725.1"/>
    </source>
</evidence>
<dbReference type="Pfam" id="PF12698">
    <property type="entry name" value="ABC2_membrane_3"/>
    <property type="match status" value="1"/>
</dbReference>
<keyword evidence="7 8" id="KW-0472">Membrane</keyword>
<evidence type="ECO:0000256" key="1">
    <source>
        <dbReference type="ARBA" id="ARBA00004651"/>
    </source>
</evidence>
<comment type="similarity">
    <text evidence="2">Belongs to the ABC-2 integral membrane protein family.</text>
</comment>
<dbReference type="RefSeq" id="WP_184971204.1">
    <property type="nucleotide sequence ID" value="NZ_JACHIN010000014.1"/>
</dbReference>
<dbReference type="PANTHER" id="PTHR30294:SF38">
    <property type="entry name" value="TRANSPORT PERMEASE PROTEIN"/>
    <property type="match status" value="1"/>
</dbReference>
<organism evidence="10 11">
    <name type="scientific">Nonomuraea endophytica</name>
    <dbReference type="NCBI Taxonomy" id="714136"/>
    <lineage>
        <taxon>Bacteria</taxon>
        <taxon>Bacillati</taxon>
        <taxon>Actinomycetota</taxon>
        <taxon>Actinomycetes</taxon>
        <taxon>Streptosporangiales</taxon>
        <taxon>Streptosporangiaceae</taxon>
        <taxon>Nonomuraea</taxon>
    </lineage>
</organism>
<gene>
    <name evidence="10" type="ORF">HNR40_008221</name>
</gene>
<evidence type="ECO:0000256" key="6">
    <source>
        <dbReference type="ARBA" id="ARBA00022989"/>
    </source>
</evidence>
<dbReference type="GO" id="GO:0140359">
    <property type="term" value="F:ABC-type transporter activity"/>
    <property type="evidence" value="ECO:0007669"/>
    <property type="project" value="InterPro"/>
</dbReference>
<keyword evidence="4" id="KW-1003">Cell membrane</keyword>
<proteinExistence type="inferred from homology"/>
<feature type="transmembrane region" description="Helical" evidence="8">
    <location>
        <begin position="204"/>
        <end position="228"/>
    </location>
</feature>
<feature type="transmembrane region" description="Helical" evidence="8">
    <location>
        <begin position="368"/>
        <end position="393"/>
    </location>
</feature>
<dbReference type="PANTHER" id="PTHR30294">
    <property type="entry name" value="MEMBRANE COMPONENT OF ABC TRANSPORTER YHHJ-RELATED"/>
    <property type="match status" value="1"/>
</dbReference>
<keyword evidence="6 8" id="KW-1133">Transmembrane helix</keyword>
<evidence type="ECO:0000259" key="9">
    <source>
        <dbReference type="PROSITE" id="PS51012"/>
    </source>
</evidence>
<keyword evidence="11" id="KW-1185">Reference proteome</keyword>
<dbReference type="InterPro" id="IPR013525">
    <property type="entry name" value="ABC2_TM"/>
</dbReference>
<dbReference type="AlphaFoldDB" id="A0A7W8AAU1"/>
<feature type="domain" description="ABC transmembrane type-2" evidence="9">
    <location>
        <begin position="173"/>
        <end position="396"/>
    </location>
</feature>
<dbReference type="EMBL" id="JACHIN010000014">
    <property type="protein sequence ID" value="MBB5082725.1"/>
    <property type="molecule type" value="Genomic_DNA"/>
</dbReference>
<evidence type="ECO:0000256" key="2">
    <source>
        <dbReference type="ARBA" id="ARBA00007783"/>
    </source>
</evidence>
<protein>
    <submittedName>
        <fullName evidence="10">ABC-2 type transport system permease protein</fullName>
    </submittedName>
</protein>
<evidence type="ECO:0000256" key="7">
    <source>
        <dbReference type="ARBA" id="ARBA00023136"/>
    </source>
</evidence>
<evidence type="ECO:0000256" key="8">
    <source>
        <dbReference type="SAM" id="Phobius"/>
    </source>
</evidence>
<reference evidence="10 11" key="1">
    <citation type="submission" date="2020-08" db="EMBL/GenBank/DDBJ databases">
        <title>Genomic Encyclopedia of Type Strains, Phase IV (KMG-IV): sequencing the most valuable type-strain genomes for metagenomic binning, comparative biology and taxonomic classification.</title>
        <authorList>
            <person name="Goeker M."/>
        </authorList>
    </citation>
    <scope>NUCLEOTIDE SEQUENCE [LARGE SCALE GENOMIC DNA]</scope>
    <source>
        <strain evidence="10 11">DSM 45385</strain>
    </source>
</reference>
<feature type="transmembrane region" description="Helical" evidence="8">
    <location>
        <begin position="24"/>
        <end position="43"/>
    </location>
</feature>
<dbReference type="GO" id="GO:0005886">
    <property type="term" value="C:plasma membrane"/>
    <property type="evidence" value="ECO:0007669"/>
    <property type="project" value="UniProtKB-SubCell"/>
</dbReference>
<evidence type="ECO:0000256" key="4">
    <source>
        <dbReference type="ARBA" id="ARBA00022475"/>
    </source>
</evidence>
<sequence length="401" mass="40829">MRPRPVLALVLANLRRHTRDRTGLFFMAVMPFVSIIFVGMALGGGTVGERLPVGVVAPGGDTATDTASDTATDTASDTATDTVTAAVLAELRRHPDLEITPVAAKSELESGVREGSLAAGLVVTPGSSRLDLVATENNGSGVAARAAIEVAVGRVSGVLAATAAAEHAGSTPQQAAHLVRQAQSQTGHVTVVDTESPGGEPRGFAYTAPANLLLFTFINSMAVAAAMVESRRLGMLQRALTAPVRRGAVLMGEALSRFAVAIAQAVLIVVVSSLAFGVRWGDPLGVAAVVGVFALVATAAAILVGTLLNNPDQAPAIGPSLGVVLGMLGGCLWPREAAGETLNTIGHFFPHAWGMDALLALSRPGTGLLAVLPELAVLSAMAALLLGAALILFSRRTRAGT</sequence>
<evidence type="ECO:0000256" key="3">
    <source>
        <dbReference type="ARBA" id="ARBA00022448"/>
    </source>
</evidence>
<comment type="subcellular location">
    <subcellularLocation>
        <location evidence="1">Cell membrane</location>
        <topology evidence="1">Multi-pass membrane protein</topology>
    </subcellularLocation>
</comment>
<keyword evidence="3" id="KW-0813">Transport</keyword>
<keyword evidence="5 8" id="KW-0812">Transmembrane</keyword>
<dbReference type="PROSITE" id="PS51012">
    <property type="entry name" value="ABC_TM2"/>
    <property type="match status" value="1"/>
</dbReference>
<dbReference type="InterPro" id="IPR051449">
    <property type="entry name" value="ABC-2_transporter_component"/>
</dbReference>
<feature type="transmembrane region" description="Helical" evidence="8">
    <location>
        <begin position="284"/>
        <end position="304"/>
    </location>
</feature>
<feature type="transmembrane region" description="Helical" evidence="8">
    <location>
        <begin position="255"/>
        <end position="278"/>
    </location>
</feature>
<comment type="caution">
    <text evidence="10">The sequence shown here is derived from an EMBL/GenBank/DDBJ whole genome shotgun (WGS) entry which is preliminary data.</text>
</comment>
<dbReference type="Proteomes" id="UP000568380">
    <property type="component" value="Unassembled WGS sequence"/>
</dbReference>
<feature type="transmembrane region" description="Helical" evidence="8">
    <location>
        <begin position="316"/>
        <end position="335"/>
    </location>
</feature>
<accession>A0A7W8AAU1</accession>
<name>A0A7W8AAU1_9ACTN</name>
<evidence type="ECO:0000256" key="5">
    <source>
        <dbReference type="ARBA" id="ARBA00022692"/>
    </source>
</evidence>
<dbReference type="InterPro" id="IPR047817">
    <property type="entry name" value="ABC2_TM_bact-type"/>
</dbReference>